<evidence type="ECO:0000313" key="1">
    <source>
        <dbReference type="EMBL" id="MBB6408624.1"/>
    </source>
</evidence>
<dbReference type="Pfam" id="PF13646">
    <property type="entry name" value="HEAT_2"/>
    <property type="match status" value="1"/>
</dbReference>
<evidence type="ECO:0000313" key="2">
    <source>
        <dbReference type="Proteomes" id="UP000556329"/>
    </source>
</evidence>
<dbReference type="RefSeq" id="WP_184871666.1">
    <property type="nucleotide sequence ID" value="NZ_JACHEF010000001.1"/>
</dbReference>
<dbReference type="Proteomes" id="UP000556329">
    <property type="component" value="Unassembled WGS sequence"/>
</dbReference>
<dbReference type="EMBL" id="JACHEF010000001">
    <property type="protein sequence ID" value="MBB6408624.1"/>
    <property type="molecule type" value="Genomic_DNA"/>
</dbReference>
<dbReference type="SUPFAM" id="SSF48371">
    <property type="entry name" value="ARM repeat"/>
    <property type="match status" value="1"/>
</dbReference>
<comment type="caution">
    <text evidence="1">The sequence shown here is derived from an EMBL/GenBank/DDBJ whole genome shotgun (WGS) entry which is preliminary data.</text>
</comment>
<organism evidence="1 2">
    <name type="scientific">Mesorhizobium sangaii</name>
    <dbReference type="NCBI Taxonomy" id="505389"/>
    <lineage>
        <taxon>Bacteria</taxon>
        <taxon>Pseudomonadati</taxon>
        <taxon>Pseudomonadota</taxon>
        <taxon>Alphaproteobacteria</taxon>
        <taxon>Hyphomicrobiales</taxon>
        <taxon>Phyllobacteriaceae</taxon>
        <taxon>Mesorhizobium</taxon>
    </lineage>
</organism>
<reference evidence="1 2" key="1">
    <citation type="submission" date="2020-08" db="EMBL/GenBank/DDBJ databases">
        <title>Genomic Encyclopedia of Type Strains, Phase IV (KMG-IV): sequencing the most valuable type-strain genomes for metagenomic binning, comparative biology and taxonomic classification.</title>
        <authorList>
            <person name="Goeker M."/>
        </authorList>
    </citation>
    <scope>NUCLEOTIDE SEQUENCE [LARGE SCALE GENOMIC DNA]</scope>
    <source>
        <strain evidence="1 2">DSM 100039</strain>
    </source>
</reference>
<name>A0A841NZX2_9HYPH</name>
<accession>A0A841NZX2</accession>
<dbReference type="Gene3D" id="1.25.10.10">
    <property type="entry name" value="Leucine-rich Repeat Variant"/>
    <property type="match status" value="1"/>
</dbReference>
<protein>
    <submittedName>
        <fullName evidence="1">Uncharacterized protein (TIGR02270 family)</fullName>
    </submittedName>
</protein>
<keyword evidence="2" id="KW-1185">Reference proteome</keyword>
<proteinExistence type="predicted"/>
<dbReference type="AlphaFoldDB" id="A0A841NZX2"/>
<gene>
    <name evidence="1" type="ORF">HNQ71_001268</name>
</gene>
<sequence>MSVHKEKSATPLKAPILPDIVLQHIQQAAFLWAQRDVLLAEDLPDNDIVAGVDRRLEIDLDGVRVAGHATWPLILAAYDEFPQKGELFLVSWAAIEFADTERVGQAIELGRISGDGVRGLIGALAWHKPAAISSLVRDWIDAHDEFKRFLAVSACVEHGVDPMQRLAGLLRDPEPRVRAVGLRLAGKLKRTALFNDLRGGLDDREESVRFWAAWALGELGSGDLATPELRKVATGGGDHALTALRSAVKAAPDNDIRAWMGALLRSSETAPLAVRGAGMMGDRAILPWLVVQMSNPALAVAAGASLLELFPEARQADDLFTLDPVRAGRTFEEHFGDDSVRLPLADKVKEWALSKGFYAQAR</sequence>
<dbReference type="InterPro" id="IPR011989">
    <property type="entry name" value="ARM-like"/>
</dbReference>
<dbReference type="InterPro" id="IPR016024">
    <property type="entry name" value="ARM-type_fold"/>
</dbReference>